<protein>
    <submittedName>
        <fullName evidence="1">MBL fold metallo-hydrolase</fullName>
    </submittedName>
</protein>
<dbReference type="Pfam" id="PF13483">
    <property type="entry name" value="Lactamase_B_3"/>
    <property type="match status" value="1"/>
</dbReference>
<dbReference type="PANTHER" id="PTHR42967:SF1">
    <property type="entry name" value="MBL FOLD METALLO-HYDROLASE"/>
    <property type="match status" value="1"/>
</dbReference>
<name>A0A9D1IBR0_9FIRM</name>
<comment type="caution">
    <text evidence="1">The sequence shown here is derived from an EMBL/GenBank/DDBJ whole genome shotgun (WGS) entry which is preliminary data.</text>
</comment>
<reference evidence="1" key="1">
    <citation type="submission" date="2020-10" db="EMBL/GenBank/DDBJ databases">
        <authorList>
            <person name="Gilroy R."/>
        </authorList>
    </citation>
    <scope>NUCLEOTIDE SEQUENCE</scope>
    <source>
        <strain evidence="1">ChiHcec3-11533</strain>
    </source>
</reference>
<evidence type="ECO:0000313" key="1">
    <source>
        <dbReference type="EMBL" id="HIU33736.1"/>
    </source>
</evidence>
<accession>A0A9D1IBR0</accession>
<dbReference type="InterPro" id="IPR036866">
    <property type="entry name" value="RibonucZ/Hydroxyglut_hydro"/>
</dbReference>
<reference evidence="1" key="2">
    <citation type="journal article" date="2021" name="PeerJ">
        <title>Extensive microbial diversity within the chicken gut microbiome revealed by metagenomics and culture.</title>
        <authorList>
            <person name="Gilroy R."/>
            <person name="Ravi A."/>
            <person name="Getino M."/>
            <person name="Pursley I."/>
            <person name="Horton D.L."/>
            <person name="Alikhan N.F."/>
            <person name="Baker D."/>
            <person name="Gharbi K."/>
            <person name="Hall N."/>
            <person name="Watson M."/>
            <person name="Adriaenssens E.M."/>
            <person name="Foster-Nyarko E."/>
            <person name="Jarju S."/>
            <person name="Secka A."/>
            <person name="Antonio M."/>
            <person name="Oren A."/>
            <person name="Chaudhuri R.R."/>
            <person name="La Ragione R."/>
            <person name="Hildebrand F."/>
            <person name="Pallen M.J."/>
        </authorList>
    </citation>
    <scope>NUCLEOTIDE SEQUENCE</scope>
    <source>
        <strain evidence="1">ChiHcec3-11533</strain>
    </source>
</reference>
<dbReference type="Gene3D" id="3.60.15.10">
    <property type="entry name" value="Ribonuclease Z/Hydroxyacylglutathione hydrolase-like"/>
    <property type="match status" value="1"/>
</dbReference>
<dbReference type="Proteomes" id="UP000824072">
    <property type="component" value="Unassembled WGS sequence"/>
</dbReference>
<organism evidence="1 2">
    <name type="scientific">Candidatus Pullichristensenella excrementigallinarum</name>
    <dbReference type="NCBI Taxonomy" id="2840907"/>
    <lineage>
        <taxon>Bacteria</taxon>
        <taxon>Bacillati</taxon>
        <taxon>Bacillota</taxon>
        <taxon>Clostridia</taxon>
        <taxon>Candidatus Pullichristensenella</taxon>
    </lineage>
</organism>
<evidence type="ECO:0000313" key="2">
    <source>
        <dbReference type="Proteomes" id="UP000824072"/>
    </source>
</evidence>
<dbReference type="AlphaFoldDB" id="A0A9D1IBR0"/>
<dbReference type="PANTHER" id="PTHR42967">
    <property type="entry name" value="METAL DEPENDENT HYDROLASE"/>
    <property type="match status" value="1"/>
</dbReference>
<sequence>MKLKWYGHSCFSLSYEGGPVLVTDPFDDSVGYPLCIATCDFVLTSHDHYDHNYVQSLSGNPERIADTRSREMKNGVRIYGIDCFHDDAGGSKRGKNRIFVLEGEGLRIAHLGDLGHLLSAEQLKALGKIDILLIPIGGTYTITTPEAAELIDAIRPHTAIAMHFRTDACHFPITDEKEFLRRTGGQALPTSEITVTAQSLEALPGAIVLQY</sequence>
<dbReference type="EMBL" id="DVMU01000089">
    <property type="protein sequence ID" value="HIU33736.1"/>
    <property type="molecule type" value="Genomic_DNA"/>
</dbReference>
<proteinExistence type="predicted"/>
<dbReference type="SUPFAM" id="SSF56281">
    <property type="entry name" value="Metallo-hydrolase/oxidoreductase"/>
    <property type="match status" value="1"/>
</dbReference>
<gene>
    <name evidence="1" type="ORF">IAB02_04160</name>
</gene>